<evidence type="ECO:0000256" key="1">
    <source>
        <dbReference type="SAM" id="SignalP"/>
    </source>
</evidence>
<organism evidence="2 3">
    <name type="scientific">Monosporascus ibericus</name>
    <dbReference type="NCBI Taxonomy" id="155417"/>
    <lineage>
        <taxon>Eukaryota</taxon>
        <taxon>Fungi</taxon>
        <taxon>Dikarya</taxon>
        <taxon>Ascomycota</taxon>
        <taxon>Pezizomycotina</taxon>
        <taxon>Sordariomycetes</taxon>
        <taxon>Xylariomycetidae</taxon>
        <taxon>Xylariales</taxon>
        <taxon>Xylariales incertae sedis</taxon>
        <taxon>Monosporascus</taxon>
    </lineage>
</organism>
<proteinExistence type="predicted"/>
<protein>
    <submittedName>
        <fullName evidence="2">Uncharacterized protein</fullName>
    </submittedName>
</protein>
<keyword evidence="1" id="KW-0732">Signal</keyword>
<dbReference type="EMBL" id="QJNU01000764">
    <property type="protein sequence ID" value="RYO86910.1"/>
    <property type="molecule type" value="Genomic_DNA"/>
</dbReference>
<evidence type="ECO:0000313" key="2">
    <source>
        <dbReference type="EMBL" id="RYO86910.1"/>
    </source>
</evidence>
<comment type="caution">
    <text evidence="2">The sequence shown here is derived from an EMBL/GenBank/DDBJ whole genome shotgun (WGS) entry which is preliminary data.</text>
</comment>
<dbReference type="Proteomes" id="UP000293360">
    <property type="component" value="Unassembled WGS sequence"/>
</dbReference>
<name>A0A4Q4SW74_9PEZI</name>
<feature type="chain" id="PRO_5020258420" evidence="1">
    <location>
        <begin position="21"/>
        <end position="459"/>
    </location>
</feature>
<dbReference type="AlphaFoldDB" id="A0A4Q4SW74"/>
<dbReference type="OrthoDB" id="4760047at2759"/>
<evidence type="ECO:0000313" key="3">
    <source>
        <dbReference type="Proteomes" id="UP000293360"/>
    </source>
</evidence>
<sequence>MRKAVFVFAVAWRFRQAVLAAPAGTDIVSSHPATPVETHGKYWASYMKAKGYPSNEAVCNMIRNKENDLFSRSGGEDYYRIWMIDNGFIMDDWVQQLYLNATADAGTTTGNLGCTALDSKSCRPPQEGVCERYNPAGFHIIHTGIISMYTTLQAVDISDLGEIPLADLDLRTLATDFIWRENDWQNRDPEMSAIAPILFLLAGLLRPVGEAGLVTELVATEEPRVGTIGSFQLNTVARCLSLAAKSRRGGYIDISRLAHELPTEISSVFDDTNNNIAALTSKLFGGTSSQSLLPIDLMEFVNIILPETEGEERMGNEAFAPWYLLQQNYQDWEGSANTLRGYVHNSFKYMKVGLIGHLFKLRGLYVMHFTWLERDRCQKEFDGASRYVDGGCFVLKISGGGWKHLNHHDNAPTELNLAEEKYHLNVHNFFRNVRDCNNDGRMMEHGKYGMGELSYGSVS</sequence>
<dbReference type="STRING" id="155417.A0A4Q4SW74"/>
<reference evidence="2 3" key="1">
    <citation type="submission" date="2018-06" db="EMBL/GenBank/DDBJ databases">
        <title>Complete Genomes of Monosporascus.</title>
        <authorList>
            <person name="Robinson A.J."/>
            <person name="Natvig D.O."/>
        </authorList>
    </citation>
    <scope>NUCLEOTIDE SEQUENCE [LARGE SCALE GENOMIC DNA]</scope>
    <source>
        <strain evidence="2 3">CBS 110550</strain>
    </source>
</reference>
<keyword evidence="3" id="KW-1185">Reference proteome</keyword>
<feature type="signal peptide" evidence="1">
    <location>
        <begin position="1"/>
        <end position="20"/>
    </location>
</feature>
<accession>A0A4Q4SW74</accession>
<gene>
    <name evidence="2" type="ORF">DL764_008938</name>
</gene>